<accession>A0A060HAI8</accession>
<keyword evidence="1" id="KW-1133">Transmembrane helix</keyword>
<gene>
    <name evidence="2" type="ORF">D934_09935</name>
</gene>
<name>A0A060HAI8_XYLFS</name>
<evidence type="ECO:0000313" key="2">
    <source>
        <dbReference type="EMBL" id="AIC10381.1"/>
    </source>
</evidence>
<evidence type="ECO:0000256" key="1">
    <source>
        <dbReference type="SAM" id="Phobius"/>
    </source>
</evidence>
<feature type="transmembrane region" description="Helical" evidence="1">
    <location>
        <begin position="12"/>
        <end position="36"/>
    </location>
</feature>
<proteinExistence type="predicted"/>
<evidence type="ECO:0000313" key="3">
    <source>
        <dbReference type="Proteomes" id="UP000027215"/>
    </source>
</evidence>
<protein>
    <submittedName>
        <fullName evidence="2">Membrane protein</fullName>
    </submittedName>
</protein>
<dbReference type="KEGG" id="xfs:D934_09935"/>
<feature type="transmembrane region" description="Helical" evidence="1">
    <location>
        <begin position="118"/>
        <end position="139"/>
    </location>
</feature>
<reference evidence="2 3" key="1">
    <citation type="submission" date="2013-08" db="EMBL/GenBank/DDBJ databases">
        <authorList>
            <person name="Stouthamer R."/>
            <person name="Nunney L."/>
        </authorList>
    </citation>
    <scope>NUCLEOTIDE SEQUENCE [LARGE SCALE GENOMIC DNA]</scope>
    <source>
        <strain evidence="3">ann-1</strain>
    </source>
</reference>
<feature type="transmembrane region" description="Helical" evidence="1">
    <location>
        <begin position="71"/>
        <end position="98"/>
    </location>
</feature>
<dbReference type="Proteomes" id="UP000027215">
    <property type="component" value="Chromosome"/>
</dbReference>
<dbReference type="HOGENOM" id="CLU_153258_0_0_6"/>
<dbReference type="PATRIC" id="fig|155920.8.peg.2326"/>
<dbReference type="AlphaFoldDB" id="A0A060HAI8"/>
<dbReference type="EMBL" id="CP006696">
    <property type="protein sequence ID" value="AIC10381.1"/>
    <property type="molecule type" value="Genomic_DNA"/>
</dbReference>
<sequence length="141" mass="15279">MMPPHSTPNRAVHWLWPPLLLLGCSIALIAWILIALVSEHQAGWFAFAVALDVAGMLHLGTLRRGWLRLSVALTATLGTILAANWGIAATQIGIVMGLDPWSSALKMGPHLAWTLSTLANQSFDLICYAAAFLLSWGLARR</sequence>
<feature type="transmembrane region" description="Helical" evidence="1">
    <location>
        <begin position="42"/>
        <end position="59"/>
    </location>
</feature>
<keyword evidence="1" id="KW-0472">Membrane</keyword>
<keyword evidence="1" id="KW-0812">Transmembrane</keyword>
<organism evidence="2 3">
    <name type="scientific">Xylella fastidiosa subsp. sandyi Ann-1</name>
    <dbReference type="NCBI Taxonomy" id="155920"/>
    <lineage>
        <taxon>Bacteria</taxon>
        <taxon>Pseudomonadati</taxon>
        <taxon>Pseudomonadota</taxon>
        <taxon>Gammaproteobacteria</taxon>
        <taxon>Lysobacterales</taxon>
        <taxon>Lysobacteraceae</taxon>
        <taxon>Xylella</taxon>
    </lineage>
</organism>